<dbReference type="GO" id="GO:0045132">
    <property type="term" value="P:meiotic chromosome segregation"/>
    <property type="evidence" value="ECO:0007669"/>
    <property type="project" value="InterPro"/>
</dbReference>
<dbReference type="GO" id="GO:0000775">
    <property type="term" value="C:chromosome, centromeric region"/>
    <property type="evidence" value="ECO:0007669"/>
    <property type="project" value="InterPro"/>
</dbReference>
<keyword evidence="6" id="KW-1185">Reference proteome</keyword>
<feature type="compositionally biased region" description="Acidic residues" evidence="3">
    <location>
        <begin position="540"/>
        <end position="555"/>
    </location>
</feature>
<reference evidence="5 6" key="1">
    <citation type="journal article" date="2020" name="ISME J.">
        <title>Uncovering the hidden diversity of litter-decomposition mechanisms in mushroom-forming fungi.</title>
        <authorList>
            <person name="Floudas D."/>
            <person name="Bentzer J."/>
            <person name="Ahren D."/>
            <person name="Johansson T."/>
            <person name="Persson P."/>
            <person name="Tunlid A."/>
        </authorList>
    </citation>
    <scope>NUCLEOTIDE SEQUENCE [LARGE SCALE GENOMIC DNA]</scope>
    <source>
        <strain evidence="5 6">CBS 291.85</strain>
    </source>
</reference>
<feature type="compositionally biased region" description="Basic and acidic residues" evidence="3">
    <location>
        <begin position="476"/>
        <end position="487"/>
    </location>
</feature>
<evidence type="ECO:0000256" key="1">
    <source>
        <dbReference type="ARBA" id="ARBA00010845"/>
    </source>
</evidence>
<evidence type="ECO:0000313" key="5">
    <source>
        <dbReference type="EMBL" id="KAF5348352.1"/>
    </source>
</evidence>
<feature type="compositionally biased region" description="Acidic residues" evidence="3">
    <location>
        <begin position="150"/>
        <end position="164"/>
    </location>
</feature>
<feature type="region of interest" description="Disordered" evidence="3">
    <location>
        <begin position="104"/>
        <end position="607"/>
    </location>
</feature>
<evidence type="ECO:0000256" key="3">
    <source>
        <dbReference type="SAM" id="MobiDB-lite"/>
    </source>
</evidence>
<keyword evidence="2" id="KW-0159">Chromosome partition</keyword>
<dbReference type="OrthoDB" id="5394106at2759"/>
<organism evidence="5 6">
    <name type="scientific">Tetrapyrgos nigripes</name>
    <dbReference type="NCBI Taxonomy" id="182062"/>
    <lineage>
        <taxon>Eukaryota</taxon>
        <taxon>Fungi</taxon>
        <taxon>Dikarya</taxon>
        <taxon>Basidiomycota</taxon>
        <taxon>Agaricomycotina</taxon>
        <taxon>Agaricomycetes</taxon>
        <taxon>Agaricomycetidae</taxon>
        <taxon>Agaricales</taxon>
        <taxon>Marasmiineae</taxon>
        <taxon>Marasmiaceae</taxon>
        <taxon>Tetrapyrgos</taxon>
    </lineage>
</organism>
<protein>
    <recommendedName>
        <fullName evidence="4">Shugoshin C-terminal domain-containing protein</fullName>
    </recommendedName>
</protein>
<sequence length="607" mass="66850">MSRRESRVSLDSRQTDALFEFENFKKKFLLANKHITKLNSTLSVRIEEQNARISFLETENLRLLTEKNTIALELRRERTKSRQIIEEAESLALGFTKRLHHLRQELRISPSTTPSSTPPIPRATQRPAPNADSSPISPRLVRAPTIPNIYEDDEPTPTSDEEEGLSQKRKHKSNRLSASRLPLPTRISSPPPEIDLVTVGKRKPMRRQSGLLTIDTRFIQEESSSAGRPPSPAFGSSDRREAGLAEEEEMQAVNGEDVRTATEEESDSVARKEKRKAKSKEKERDSDAGNVSVRKKLRDEANGHISDGKKLKLKDVTNSPRSRAAPSPIDAAVISEVELAPTPATKTRQFLSESPPRSTYLPTPQPSSSPPLLATTPEPEPEPESEPAQTAGRERRTRKSVNYAEPKLNTKMRKPDSETGTSTAAPRKRTSAAAALSSTNANTSISSSSHRNNVQDPDRRRERDTDDDTDAPPRSSVEERERPRSTDPSRVLLPPSRPLSSSSVPRDSFPPSSSNIVSSSSSSTSSKRKKSQVKSYREVQDDDPDDYDDGADADAEWVPAGSSSTKGGSAAWANVNVGERGNRGRHAGSVSSGYEDDVVGRRHSLAV</sequence>
<feature type="compositionally biased region" description="Low complexity" evidence="3">
    <location>
        <begin position="560"/>
        <end position="573"/>
    </location>
</feature>
<feature type="compositionally biased region" description="Low complexity" evidence="3">
    <location>
        <begin position="488"/>
        <end position="525"/>
    </location>
</feature>
<name>A0A8H5CXE0_9AGAR</name>
<proteinExistence type="inferred from homology"/>
<dbReference type="GO" id="GO:0005634">
    <property type="term" value="C:nucleus"/>
    <property type="evidence" value="ECO:0007669"/>
    <property type="project" value="InterPro"/>
</dbReference>
<feature type="compositionally biased region" description="Low complexity" evidence="3">
    <location>
        <begin position="421"/>
        <end position="449"/>
    </location>
</feature>
<evidence type="ECO:0000259" key="4">
    <source>
        <dbReference type="Pfam" id="PF07557"/>
    </source>
</evidence>
<evidence type="ECO:0000256" key="2">
    <source>
        <dbReference type="ARBA" id="ARBA00022829"/>
    </source>
</evidence>
<dbReference type="Proteomes" id="UP000559256">
    <property type="component" value="Unassembled WGS sequence"/>
</dbReference>
<feature type="domain" description="Shugoshin C-terminal" evidence="4">
    <location>
        <begin position="392"/>
        <end position="414"/>
    </location>
</feature>
<accession>A0A8H5CXE0</accession>
<comment type="caution">
    <text evidence="5">The sequence shown here is derived from an EMBL/GenBank/DDBJ whole genome shotgun (WGS) entry which is preliminary data.</text>
</comment>
<feature type="compositionally biased region" description="Basic and acidic residues" evidence="3">
    <location>
        <begin position="297"/>
        <end position="315"/>
    </location>
</feature>
<comment type="similarity">
    <text evidence="1">Belongs to the shugoshin family.</text>
</comment>
<dbReference type="AlphaFoldDB" id="A0A8H5CXE0"/>
<feature type="compositionally biased region" description="Polar residues" evidence="3">
    <location>
        <begin position="344"/>
        <end position="357"/>
    </location>
</feature>
<dbReference type="InterPro" id="IPR011515">
    <property type="entry name" value="Shugoshin_C"/>
</dbReference>
<dbReference type="Pfam" id="PF07557">
    <property type="entry name" value="Shugoshin_C"/>
    <property type="match status" value="1"/>
</dbReference>
<evidence type="ECO:0000313" key="6">
    <source>
        <dbReference type="Proteomes" id="UP000559256"/>
    </source>
</evidence>
<dbReference type="EMBL" id="JAACJM010000086">
    <property type="protein sequence ID" value="KAF5348352.1"/>
    <property type="molecule type" value="Genomic_DNA"/>
</dbReference>
<gene>
    <name evidence="5" type="ORF">D9758_010907</name>
</gene>